<proteinExistence type="predicted"/>
<dbReference type="EMBL" id="JACHMF010000001">
    <property type="protein sequence ID" value="MBB4690157.1"/>
    <property type="molecule type" value="Genomic_DNA"/>
</dbReference>
<organism evidence="2 3">
    <name type="scientific">Paractinoplanes abujensis</name>
    <dbReference type="NCBI Taxonomy" id="882441"/>
    <lineage>
        <taxon>Bacteria</taxon>
        <taxon>Bacillati</taxon>
        <taxon>Actinomycetota</taxon>
        <taxon>Actinomycetes</taxon>
        <taxon>Micromonosporales</taxon>
        <taxon>Micromonosporaceae</taxon>
        <taxon>Paractinoplanes</taxon>
    </lineage>
</organism>
<feature type="domain" description="Effector-associated" evidence="1">
    <location>
        <begin position="287"/>
        <end position="359"/>
    </location>
</feature>
<name>A0A7W7FZ49_9ACTN</name>
<evidence type="ECO:0000259" key="1">
    <source>
        <dbReference type="Pfam" id="PF19956"/>
    </source>
</evidence>
<dbReference type="Proteomes" id="UP000542742">
    <property type="component" value="Unassembled WGS sequence"/>
</dbReference>
<evidence type="ECO:0000313" key="2">
    <source>
        <dbReference type="EMBL" id="MBB4690157.1"/>
    </source>
</evidence>
<evidence type="ECO:0000313" key="3">
    <source>
        <dbReference type="Proteomes" id="UP000542742"/>
    </source>
</evidence>
<dbReference type="RefSeq" id="WP_184949160.1">
    <property type="nucleotide sequence ID" value="NZ_BOMC01000045.1"/>
</dbReference>
<sequence length="369" mass="39842">MSAAVPAPSDSRAVLVGVDAYEGGPAWSLAGPVDDAVRFAEFFVTHGVPAEQVTVLASPMPAPDVLPAGVDCRPADSSTVRQVFIRELSTSPQSTLYVLWGGHGYVDLDRRRRVFYPDATEQDPVDLDLDSLLRRFGTDRVPGLNRQVWLIDVCQVHGPGTSARVDGHETFAAGEPVPGRAQDVYLAAGFGQPAANLSRRRAGLFSREVLSLLTEHGLALLADPPALTGALQARFAAMRATGSLRQTPTYLWFRDALGNEGQVLRRAAAVPAPSPAHVAPARLKPVVDALTEIEEFRRPNDREEILMLLRGSVYGQIRRNPAARPDAAAIVRTCLNWPGALSELVEAVRFFAGDEATARFEAAANRLQQ</sequence>
<dbReference type="InterPro" id="IPR045431">
    <property type="entry name" value="EAD2"/>
</dbReference>
<accession>A0A7W7FZ49</accession>
<reference evidence="2 3" key="1">
    <citation type="submission" date="2020-08" db="EMBL/GenBank/DDBJ databases">
        <title>Sequencing the genomes of 1000 actinobacteria strains.</title>
        <authorList>
            <person name="Klenk H.-P."/>
        </authorList>
    </citation>
    <scope>NUCLEOTIDE SEQUENCE [LARGE SCALE GENOMIC DNA]</scope>
    <source>
        <strain evidence="2 3">DSM 45518</strain>
    </source>
</reference>
<gene>
    <name evidence="2" type="ORF">BKA14_000305</name>
</gene>
<comment type="caution">
    <text evidence="2">The sequence shown here is derived from an EMBL/GenBank/DDBJ whole genome shotgun (WGS) entry which is preliminary data.</text>
</comment>
<keyword evidence="3" id="KW-1185">Reference proteome</keyword>
<dbReference type="Pfam" id="PF19956">
    <property type="entry name" value="EAD2"/>
    <property type="match status" value="1"/>
</dbReference>
<dbReference type="Gene3D" id="3.40.50.1460">
    <property type="match status" value="1"/>
</dbReference>
<protein>
    <recommendedName>
        <fullName evidence="1">Effector-associated domain-containing protein</fullName>
    </recommendedName>
</protein>
<dbReference type="AlphaFoldDB" id="A0A7W7FZ49"/>